<dbReference type="EMBL" id="CP003682">
    <property type="protein sequence ID" value="AFP65581.1"/>
    <property type="molecule type" value="Genomic_DNA"/>
</dbReference>
<organism evidence="2 3">
    <name type="scientific">Chroomonas mesostigmatica CCMP1168</name>
    <dbReference type="NCBI Taxonomy" id="1195612"/>
    <lineage>
        <taxon>Eukaryota</taxon>
        <taxon>Cryptophyceae</taxon>
        <taxon>Pyrenomonadales</taxon>
        <taxon>Chroomonadaceae</taxon>
        <taxon>Chroomonas</taxon>
    </lineage>
</organism>
<keyword evidence="1" id="KW-0812">Transmembrane</keyword>
<sequence>MFNCNFLILFNNPFLNKMIFDIHDFNIILNEKKRKINIKKIITFPFRKKKTVFFHCAINVFSNKNFFEKKKGIFDCIFDIQLKIKIKKKKQKMFLGKFNHINNLFSLLFLKTVSERNQIKKKSKEILKLVFFSKIFSKNQNKKKKIFNFSRFLKFPSNKIKNLHFHHCFGKISDGLSNFNFNFFLKISKIKIFFKKNEKLIFSIDFIFMYNKKIKNIKKKMMLYFRKISHNSTKLFLVNYWKKNFLRKALVSNFFSIGFIFKKKFFLSNNILFYFSKNFFSVGKSIIDLKVNFLRENQGHYQNFRVGFTVFRIGIFVKEESKKKFSNGRIDNLFFLKNSNNLNEKFEKRLYLIKKNENFWNKKTSFSEFYGNIFVRSFLVEKLIGNSADFFGKKWIFCFESILIINNYKKILGCKFFALIIFFRFSFFLFHFLYLVLILKSWGNSLFSFYDFKLNNFEFLEKKNNFLLIHEKEKIFSLLYNKNKRYFFKKKK</sequence>
<keyword evidence="1" id="KW-0472">Membrane</keyword>
<accession>J7G690</accession>
<dbReference type="AlphaFoldDB" id="J7G690"/>
<name>J7G690_9CRYP</name>
<proteinExistence type="predicted"/>
<geneLocation type="nucleomorph" evidence="2"/>
<dbReference type="Proteomes" id="UP000243348">
    <property type="component" value="Nucleomorph 3"/>
</dbReference>
<keyword evidence="1" id="KW-1133">Transmembrane helix</keyword>
<evidence type="ECO:0000313" key="2">
    <source>
        <dbReference type="EMBL" id="AFP65581.1"/>
    </source>
</evidence>
<reference evidence="2 3" key="1">
    <citation type="journal article" date="2012" name="Genome Biol. Evol.">
        <title>Nucleomorph genome sequence of the cryptophyte alga Chroomonas mesostigmatica CCMP1168 reveals lineage-specific gene loss and genome complexity.</title>
        <authorList>
            <person name="Moore C.E."/>
            <person name="Curtis B."/>
            <person name="Mills T."/>
            <person name="Tanifuji G."/>
            <person name="Archibald J.M."/>
        </authorList>
    </citation>
    <scope>NUCLEOTIDE SEQUENCE [LARGE SCALE GENOMIC DNA]</scope>
    <source>
        <strain evidence="2 3">CCMP1168</strain>
    </source>
</reference>
<protein>
    <submittedName>
        <fullName evidence="2">Uncharacterized protein</fullName>
    </submittedName>
</protein>
<gene>
    <name evidence="2" type="ORF">CMESO_429</name>
</gene>
<keyword evidence="2" id="KW-0542">Nucleomorph</keyword>
<feature type="transmembrane region" description="Helical" evidence="1">
    <location>
        <begin position="416"/>
        <end position="439"/>
    </location>
</feature>
<evidence type="ECO:0000313" key="3">
    <source>
        <dbReference type="Proteomes" id="UP000243348"/>
    </source>
</evidence>
<evidence type="ECO:0000256" key="1">
    <source>
        <dbReference type="SAM" id="Phobius"/>
    </source>
</evidence>